<sequence>MEEDSLHTRTDIESRTRVLTPIPRNAVVSNPIPSTSRDPCGLSEDVSKGEEEITPGKVLEKINPVPQVKEVENVRKRARNVATILTSPENLVIKKQKLATKKRGAVKNNLNVTKQKAYTKTYRSREIVEDSSSSDELDDVQMHLDDSDSSNLDTFSKNLDECRGCGEEYQHTTKKEDWIQCMHCKGWFHEGCSGYENICEKCGRFLSKKNIK</sequence>
<dbReference type="Proteomes" id="UP001353858">
    <property type="component" value="Unassembled WGS sequence"/>
</dbReference>
<evidence type="ECO:0000313" key="3">
    <source>
        <dbReference type="Proteomes" id="UP001353858"/>
    </source>
</evidence>
<name>A0AAN7Q209_9COLE</name>
<feature type="compositionally biased region" description="Polar residues" evidence="1">
    <location>
        <begin position="27"/>
        <end position="37"/>
    </location>
</feature>
<organism evidence="2 3">
    <name type="scientific">Aquatica leii</name>
    <dbReference type="NCBI Taxonomy" id="1421715"/>
    <lineage>
        <taxon>Eukaryota</taxon>
        <taxon>Metazoa</taxon>
        <taxon>Ecdysozoa</taxon>
        <taxon>Arthropoda</taxon>
        <taxon>Hexapoda</taxon>
        <taxon>Insecta</taxon>
        <taxon>Pterygota</taxon>
        <taxon>Neoptera</taxon>
        <taxon>Endopterygota</taxon>
        <taxon>Coleoptera</taxon>
        <taxon>Polyphaga</taxon>
        <taxon>Elateriformia</taxon>
        <taxon>Elateroidea</taxon>
        <taxon>Lampyridae</taxon>
        <taxon>Luciolinae</taxon>
        <taxon>Aquatica</taxon>
    </lineage>
</organism>
<proteinExistence type="predicted"/>
<dbReference type="AlphaFoldDB" id="A0AAN7Q209"/>
<reference evidence="3" key="1">
    <citation type="submission" date="2023-01" db="EMBL/GenBank/DDBJ databases">
        <title>Key to firefly adult light organ development and bioluminescence: homeobox transcription factors regulate luciferase expression and transportation to peroxisome.</title>
        <authorList>
            <person name="Fu X."/>
        </authorList>
    </citation>
    <scope>NUCLEOTIDE SEQUENCE [LARGE SCALE GENOMIC DNA]</scope>
</reference>
<dbReference type="SUPFAM" id="SSF57903">
    <property type="entry name" value="FYVE/PHD zinc finger"/>
    <property type="match status" value="1"/>
</dbReference>
<protein>
    <submittedName>
        <fullName evidence="2">Uncharacterized protein</fullName>
    </submittedName>
</protein>
<gene>
    <name evidence="2" type="ORF">RN001_006688</name>
</gene>
<dbReference type="CDD" id="cd15517">
    <property type="entry name" value="PHD_TCF19_like"/>
    <property type="match status" value="1"/>
</dbReference>
<accession>A0AAN7Q209</accession>
<evidence type="ECO:0000313" key="2">
    <source>
        <dbReference type="EMBL" id="KAK4883369.1"/>
    </source>
</evidence>
<dbReference type="EMBL" id="JARPUR010000002">
    <property type="protein sequence ID" value="KAK4883369.1"/>
    <property type="molecule type" value="Genomic_DNA"/>
</dbReference>
<feature type="region of interest" description="Disordered" evidence="1">
    <location>
        <begin position="1"/>
        <end position="51"/>
    </location>
</feature>
<keyword evidence="3" id="KW-1185">Reference proteome</keyword>
<evidence type="ECO:0000256" key="1">
    <source>
        <dbReference type="SAM" id="MobiDB-lite"/>
    </source>
</evidence>
<feature type="compositionally biased region" description="Basic and acidic residues" evidence="1">
    <location>
        <begin position="1"/>
        <end position="16"/>
    </location>
</feature>
<dbReference type="InterPro" id="IPR011011">
    <property type="entry name" value="Znf_FYVE_PHD"/>
</dbReference>
<comment type="caution">
    <text evidence="2">The sequence shown here is derived from an EMBL/GenBank/DDBJ whole genome shotgun (WGS) entry which is preliminary data.</text>
</comment>